<evidence type="ECO:0000313" key="6">
    <source>
        <dbReference type="Proteomes" id="UP000198398"/>
    </source>
</evidence>
<dbReference type="GO" id="GO:0008887">
    <property type="term" value="F:glycerate kinase activity"/>
    <property type="evidence" value="ECO:0007669"/>
    <property type="project" value="UniProtKB-UniRule"/>
</dbReference>
<keyword evidence="3 4" id="KW-0418">Kinase</keyword>
<dbReference type="InterPro" id="IPR018197">
    <property type="entry name" value="Glycerate_kinase_RE-like"/>
</dbReference>
<dbReference type="NCBIfam" id="TIGR00045">
    <property type="entry name" value="glycerate kinase"/>
    <property type="match status" value="1"/>
</dbReference>
<reference evidence="6" key="1">
    <citation type="submission" date="2017-07" db="EMBL/GenBank/DDBJ databases">
        <title>Brachybacterium sp. VR2415.</title>
        <authorList>
            <person name="Tak E.J."/>
            <person name="Bae J.-W."/>
        </authorList>
    </citation>
    <scope>NUCLEOTIDE SEQUENCE [LARGE SCALE GENOMIC DNA]</scope>
    <source>
        <strain evidence="6">VR2415</strain>
    </source>
</reference>
<evidence type="ECO:0000256" key="1">
    <source>
        <dbReference type="ARBA" id="ARBA00006284"/>
    </source>
</evidence>
<keyword evidence="2 4" id="KW-0808">Transferase</keyword>
<accession>A0A220UER7</accession>
<organism evidence="5 6">
    <name type="scientific">Brachybacterium avium</name>
    <dbReference type="NCBI Taxonomy" id="2017485"/>
    <lineage>
        <taxon>Bacteria</taxon>
        <taxon>Bacillati</taxon>
        <taxon>Actinomycetota</taxon>
        <taxon>Actinomycetes</taxon>
        <taxon>Micrococcales</taxon>
        <taxon>Dermabacteraceae</taxon>
        <taxon>Brachybacterium</taxon>
    </lineage>
</organism>
<name>A0A220UER7_9MICO</name>
<dbReference type="Gene3D" id="3.90.1510.10">
    <property type="entry name" value="Glycerate kinase, domain 2"/>
    <property type="match status" value="1"/>
</dbReference>
<evidence type="ECO:0000256" key="2">
    <source>
        <dbReference type="ARBA" id="ARBA00022679"/>
    </source>
</evidence>
<dbReference type="PIRSF" id="PIRSF006078">
    <property type="entry name" value="GlxK"/>
    <property type="match status" value="1"/>
</dbReference>
<dbReference type="InterPro" id="IPR004381">
    <property type="entry name" value="Glycerate_kinase"/>
</dbReference>
<dbReference type="GO" id="GO:0031388">
    <property type="term" value="P:organic acid phosphorylation"/>
    <property type="evidence" value="ECO:0007669"/>
    <property type="project" value="UniProtKB-UniRule"/>
</dbReference>
<dbReference type="PANTHER" id="PTHR21599:SF0">
    <property type="entry name" value="GLYCERATE KINASE"/>
    <property type="match status" value="1"/>
</dbReference>
<dbReference type="AlphaFoldDB" id="A0A220UER7"/>
<evidence type="ECO:0000256" key="3">
    <source>
        <dbReference type="ARBA" id="ARBA00022777"/>
    </source>
</evidence>
<dbReference type="EMBL" id="CP022316">
    <property type="protein sequence ID" value="ASK66441.1"/>
    <property type="molecule type" value="Genomic_DNA"/>
</dbReference>
<dbReference type="Gene3D" id="3.40.50.10350">
    <property type="entry name" value="Glycerate kinase, domain 1"/>
    <property type="match status" value="1"/>
</dbReference>
<comment type="similarity">
    <text evidence="1 4">Belongs to the glycerate kinase type-1 family.</text>
</comment>
<proteinExistence type="inferred from homology"/>
<dbReference type="InterPro" id="IPR018193">
    <property type="entry name" value="Glyc_kinase_flavodox-like_fold"/>
</dbReference>
<dbReference type="RefSeq" id="WP_089065681.1">
    <property type="nucleotide sequence ID" value="NZ_CP022316.1"/>
</dbReference>
<dbReference type="Proteomes" id="UP000198398">
    <property type="component" value="Chromosome"/>
</dbReference>
<dbReference type="KEGG" id="brv:CFK39_12140"/>
<evidence type="ECO:0000256" key="4">
    <source>
        <dbReference type="PIRNR" id="PIRNR006078"/>
    </source>
</evidence>
<dbReference type="OrthoDB" id="9774290at2"/>
<dbReference type="Pfam" id="PF02595">
    <property type="entry name" value="Gly_kinase"/>
    <property type="match status" value="1"/>
</dbReference>
<sequence>MRIILAPDKFKGSADAQEVAAALEKGLRSASAQPDTLDIVAIPVADGGEGTVQAALSAGYSSRTLTVTGPVGLPVEAVYAALDDTTATPTAVIEMSQASGLDALPRDADGDPLLDALGAGSRGTGELIAHALEQGAQRIILGVGGSACTDGGTGMLTALGARFLDAAGEQLAGGGGALRDLARVDLSGLSPAVAGAEFVLAADVDNPLLGAQGAAAVFGPQKGAEGAQVAALEEGLTRWRDRAEEALGSAAGQVALAPGAGAAGGLGFAALAVLGAHRRPGIDVVLELVRLAERIEGASLVITGEGSLDAQSLGGKAPLGVLRTAQAASIPTIVVCGRSLLPPQQLREAGFAAVHTLLERAEDARSSMAEAPRLLQEVGAEIGQQLFASRHPDPAQQTDPYPVAGG</sequence>
<evidence type="ECO:0000313" key="5">
    <source>
        <dbReference type="EMBL" id="ASK66441.1"/>
    </source>
</evidence>
<dbReference type="SUPFAM" id="SSF110738">
    <property type="entry name" value="Glycerate kinase I"/>
    <property type="match status" value="1"/>
</dbReference>
<gene>
    <name evidence="5" type="ORF">CFK39_12140</name>
</gene>
<dbReference type="InterPro" id="IPR036129">
    <property type="entry name" value="Glycerate_kinase_sf"/>
</dbReference>
<protein>
    <submittedName>
        <fullName evidence="5">Glycerate kinase</fullName>
    </submittedName>
</protein>
<keyword evidence="6" id="KW-1185">Reference proteome</keyword>
<dbReference type="PANTHER" id="PTHR21599">
    <property type="entry name" value="GLYCERATE KINASE"/>
    <property type="match status" value="1"/>
</dbReference>